<dbReference type="SUPFAM" id="SSF52540">
    <property type="entry name" value="P-loop containing nucleoside triphosphate hydrolases"/>
    <property type="match status" value="1"/>
</dbReference>
<evidence type="ECO:0000313" key="1">
    <source>
        <dbReference type="EMBL" id="KAK0054944.1"/>
    </source>
</evidence>
<dbReference type="SMART" id="SM00028">
    <property type="entry name" value="TPR"/>
    <property type="match status" value="3"/>
</dbReference>
<keyword evidence="2" id="KW-1185">Reference proteome</keyword>
<gene>
    <name evidence="1" type="ORF">Bpfe_015520</name>
</gene>
<name>A0AAD8BHY7_BIOPF</name>
<dbReference type="Gene3D" id="3.40.50.300">
    <property type="entry name" value="P-loop containing nucleotide triphosphate hydrolases"/>
    <property type="match status" value="1"/>
</dbReference>
<dbReference type="EMBL" id="JASAOG010000073">
    <property type="protein sequence ID" value="KAK0054944.1"/>
    <property type="molecule type" value="Genomic_DNA"/>
</dbReference>
<organism evidence="1 2">
    <name type="scientific">Biomphalaria pfeifferi</name>
    <name type="common">Bloodfluke planorb</name>
    <name type="synonym">Freshwater snail</name>
    <dbReference type="NCBI Taxonomy" id="112525"/>
    <lineage>
        <taxon>Eukaryota</taxon>
        <taxon>Metazoa</taxon>
        <taxon>Spiralia</taxon>
        <taxon>Lophotrochozoa</taxon>
        <taxon>Mollusca</taxon>
        <taxon>Gastropoda</taxon>
        <taxon>Heterobranchia</taxon>
        <taxon>Euthyneura</taxon>
        <taxon>Panpulmonata</taxon>
        <taxon>Hygrophila</taxon>
        <taxon>Lymnaeoidea</taxon>
        <taxon>Planorbidae</taxon>
        <taxon>Biomphalaria</taxon>
    </lineage>
</organism>
<comment type="caution">
    <text evidence="1">The sequence shown here is derived from an EMBL/GenBank/DDBJ whole genome shotgun (WGS) entry which is preliminary data.</text>
</comment>
<dbReference type="SUPFAM" id="SSF48452">
    <property type="entry name" value="TPR-like"/>
    <property type="match status" value="1"/>
</dbReference>
<reference evidence="1" key="2">
    <citation type="submission" date="2023-04" db="EMBL/GenBank/DDBJ databases">
        <authorList>
            <person name="Bu L."/>
            <person name="Lu L."/>
            <person name="Laidemitt M.R."/>
            <person name="Zhang S.M."/>
            <person name="Mutuku M."/>
            <person name="Mkoji G."/>
            <person name="Steinauer M."/>
            <person name="Loker E.S."/>
        </authorList>
    </citation>
    <scope>NUCLEOTIDE SEQUENCE</scope>
    <source>
        <strain evidence="1">KasaAsao</strain>
        <tissue evidence="1">Whole Snail</tissue>
    </source>
</reference>
<dbReference type="InterPro" id="IPR011990">
    <property type="entry name" value="TPR-like_helical_dom_sf"/>
</dbReference>
<accession>A0AAD8BHY7</accession>
<dbReference type="Proteomes" id="UP001233172">
    <property type="component" value="Unassembled WGS sequence"/>
</dbReference>
<proteinExistence type="predicted"/>
<reference evidence="1" key="1">
    <citation type="journal article" date="2023" name="PLoS Negl. Trop. Dis.">
        <title>A genome sequence for Biomphalaria pfeifferi, the major vector snail for the human-infecting parasite Schistosoma mansoni.</title>
        <authorList>
            <person name="Bu L."/>
            <person name="Lu L."/>
            <person name="Laidemitt M.R."/>
            <person name="Zhang S.M."/>
            <person name="Mutuku M."/>
            <person name="Mkoji G."/>
            <person name="Steinauer M."/>
            <person name="Loker E.S."/>
        </authorList>
    </citation>
    <scope>NUCLEOTIDE SEQUENCE</scope>
    <source>
        <strain evidence="1">KasaAsao</strain>
    </source>
</reference>
<sequence length="1033" mass="118746">MDLIIASRSNQSHNSQHKKFGVEIRRHEKDFLKALLLPGNIVQVHGPPMVGKSMLVDQVISEIQSELGSTCKVHQYCVECKNITCFEDILERTLESMGIAPASVLPATIDATLIRLVSALRSNSSHNIFVFQKCEALRLSGNDRKFLQLVAFLAYQNVSENGKVTVVFTSYVDFLIQGANVKHVYVGMLVDPQDIEALLRHYSQEVEDLSECVLFCKRFLGIPEGIIRIAEEYLLSNSNSPSEQYLEEIFNNDLELVHLIFTKRLADVFSWLDEKDLLFVYKCQPISFLRTYSEDQLHEAYSKCKAISPMCSPASWMKYFDELLAKHVLLNCDNSRELMFHPLIIYHCICNHNEVLPLRNKSTWLTRFLSKILKKAEDFKKLVQRCPQYALHWSELKVLIHETMQRSGDEPFGSLCKIAFLVGKLIINTFPDEAKYFYQDLERQTENPGLKAALRAHIGNLYALGADIDWMLAEDSLDSAMSDLKRYGLTYFLTWAANKKAYILIRQARYLDSERYYDTAREHENRYQLMSLEQSLRIPDYIEEEEDLTRAIYEITPQIFRGNPSDALEKLQELSSRPGLENHPSFTVFLNNFGLAYERCQMFEEALKWFRRSLQARRSFQQISPYILLDALNNISKLLLEEYSGDEASLKDCEKYLKEASHILSEITGHYYDTAVTKSCLAKLKMRKKNYFEAYQYDLEALSIIKNKAQNAEVKFEVLLDLAHVRVVLDLQTSTMDRTEPEFSASDLKRSPEDFLQQILCIKESRGGDSFQFHSNYLSACVHGMLIHVGQSRCDFNKYKTYFKQHRTLVEGYRGITNDTKLSFLSKYEHFYSYIERTEFSDITLHEFNGFVLDFCSNCTTLRQDVNKYSWSKQLTDDLASSSHIKKGNSTHNCVEKTVCNKSETGDESQSVTLSYSLNLESDGARPRSNILISNLLGSHISFNVLNTSISETSDMNILYAVNNSEVSESEYQSVVDILISEMNPSVSEISESICQRVVNMSISDNETFSSDSEQDMHDVLNWSDSTEESYVL</sequence>
<dbReference type="InterPro" id="IPR027417">
    <property type="entry name" value="P-loop_NTPase"/>
</dbReference>
<protein>
    <submittedName>
        <fullName evidence="1">Uncharacterized protein</fullName>
    </submittedName>
</protein>
<dbReference type="InterPro" id="IPR019734">
    <property type="entry name" value="TPR_rpt"/>
</dbReference>
<dbReference type="AlphaFoldDB" id="A0AAD8BHY7"/>
<dbReference type="Gene3D" id="1.25.40.10">
    <property type="entry name" value="Tetratricopeptide repeat domain"/>
    <property type="match status" value="1"/>
</dbReference>
<evidence type="ECO:0000313" key="2">
    <source>
        <dbReference type="Proteomes" id="UP001233172"/>
    </source>
</evidence>